<organism evidence="5 6">
    <name type="scientific">Dankookia rubra</name>
    <dbReference type="NCBI Taxonomy" id="1442381"/>
    <lineage>
        <taxon>Bacteria</taxon>
        <taxon>Pseudomonadati</taxon>
        <taxon>Pseudomonadota</taxon>
        <taxon>Alphaproteobacteria</taxon>
        <taxon>Acetobacterales</taxon>
        <taxon>Roseomonadaceae</taxon>
        <taxon>Dankookia</taxon>
    </lineage>
</organism>
<dbReference type="GO" id="GO:0016757">
    <property type="term" value="F:glycosyltransferase activity"/>
    <property type="evidence" value="ECO:0007669"/>
    <property type="project" value="InterPro"/>
</dbReference>
<dbReference type="InterPro" id="IPR001296">
    <property type="entry name" value="Glyco_trans_1"/>
</dbReference>
<keyword evidence="1 5" id="KW-0808">Transferase</keyword>
<dbReference type="CDD" id="cd03818">
    <property type="entry name" value="GT4_ExpC-like"/>
    <property type="match status" value="1"/>
</dbReference>
<keyword evidence="6" id="KW-1185">Reference proteome</keyword>
<dbReference type="Gene3D" id="3.40.50.2000">
    <property type="entry name" value="Glycogen Phosphorylase B"/>
    <property type="match status" value="1"/>
</dbReference>
<dbReference type="Proteomes" id="UP000295096">
    <property type="component" value="Unassembled WGS sequence"/>
</dbReference>
<accession>A0A4R5Q8W7</accession>
<dbReference type="EMBL" id="SMSJ01000067">
    <property type="protein sequence ID" value="TDH59410.1"/>
    <property type="molecule type" value="Genomic_DNA"/>
</dbReference>
<protein>
    <submittedName>
        <fullName evidence="5">Glycosyltransferase</fullName>
    </submittedName>
</protein>
<dbReference type="RefSeq" id="WP_133291781.1">
    <property type="nucleotide sequence ID" value="NZ_SMSJ01000067.1"/>
</dbReference>
<gene>
    <name evidence="5" type="ORF">E2C06_27465</name>
</gene>
<feature type="domain" description="Glycosyl transferase family 1" evidence="3">
    <location>
        <begin position="209"/>
        <end position="381"/>
    </location>
</feature>
<dbReference type="InterPro" id="IPR022623">
    <property type="entry name" value="Glyco_trans_4"/>
</dbReference>
<dbReference type="PANTHER" id="PTHR46401">
    <property type="entry name" value="GLYCOSYLTRANSFERASE WBBK-RELATED"/>
    <property type="match status" value="1"/>
</dbReference>
<sequence>MRALFVHQNFPAQYRHVAPALARRPDTQVLALGENAAEPLPGVQHLRYKAPPAGAEGTHRYLRRLENATFRGQQVARAALALKDRGFSPDLVCCHPGWGEGLFLRDVWPDARMLFYYEYYYASAGGDVGFDPPGEPLQIDDACRVRMLNANHLLCLQVSDWGHTATRWQHSRFPDWARERLSVVHEGVDTEVIRRLPGPEFALPDGRVLRQGDEVVTFIGRGLEPYRGFPSFMRALPAILEQRPAAQVVIVGGDDPHYGSKPREGGTWREILLAELGGRLDLSRVHFTGKIPHAALQAVLSISSAHVYLTYPFVLSWSMLEAMANEALVIGSATPPVQEVIEDGRNGLLVDFHAPEQVAAAVVKVLARPEAYRELRRAARRTIVERYDLQRRCLPQLLDLIDHVAAGRRPAAEPGMGQSMTENMAQAGGPPG</sequence>
<dbReference type="Pfam" id="PF00534">
    <property type="entry name" value="Glycos_transf_1"/>
    <property type="match status" value="1"/>
</dbReference>
<dbReference type="AlphaFoldDB" id="A0A4R5Q8W7"/>
<dbReference type="OrthoDB" id="9793726at2"/>
<name>A0A4R5Q8W7_9PROT</name>
<evidence type="ECO:0000256" key="1">
    <source>
        <dbReference type="ARBA" id="ARBA00022679"/>
    </source>
</evidence>
<dbReference type="SUPFAM" id="SSF53756">
    <property type="entry name" value="UDP-Glycosyltransferase/glycogen phosphorylase"/>
    <property type="match status" value="1"/>
</dbReference>
<reference evidence="5 6" key="1">
    <citation type="journal article" date="2016" name="J. Microbiol.">
        <title>Dankookia rubra gen. nov., sp. nov., an alphaproteobacterium isolated from sediment of a shallow stream.</title>
        <authorList>
            <person name="Kim W.H."/>
            <person name="Kim D.H."/>
            <person name="Kang K."/>
            <person name="Ahn T.Y."/>
        </authorList>
    </citation>
    <scope>NUCLEOTIDE SEQUENCE [LARGE SCALE GENOMIC DNA]</scope>
    <source>
        <strain evidence="5 6">JCM30602</strain>
    </source>
</reference>
<dbReference type="GO" id="GO:0009103">
    <property type="term" value="P:lipopolysaccharide biosynthetic process"/>
    <property type="evidence" value="ECO:0007669"/>
    <property type="project" value="TreeGrafter"/>
</dbReference>
<proteinExistence type="predicted"/>
<evidence type="ECO:0000259" key="3">
    <source>
        <dbReference type="Pfam" id="PF00534"/>
    </source>
</evidence>
<comment type="caution">
    <text evidence="5">The sequence shown here is derived from an EMBL/GenBank/DDBJ whole genome shotgun (WGS) entry which is preliminary data.</text>
</comment>
<evidence type="ECO:0000259" key="4">
    <source>
        <dbReference type="Pfam" id="PF12000"/>
    </source>
</evidence>
<evidence type="ECO:0000313" key="5">
    <source>
        <dbReference type="EMBL" id="TDH59410.1"/>
    </source>
</evidence>
<evidence type="ECO:0000313" key="6">
    <source>
        <dbReference type="Proteomes" id="UP000295096"/>
    </source>
</evidence>
<feature type="region of interest" description="Disordered" evidence="2">
    <location>
        <begin position="410"/>
        <end position="432"/>
    </location>
</feature>
<dbReference type="Pfam" id="PF12000">
    <property type="entry name" value="Glyco_trans_4_3"/>
    <property type="match status" value="1"/>
</dbReference>
<dbReference type="PANTHER" id="PTHR46401:SF2">
    <property type="entry name" value="GLYCOSYLTRANSFERASE WBBK-RELATED"/>
    <property type="match status" value="1"/>
</dbReference>
<evidence type="ECO:0000256" key="2">
    <source>
        <dbReference type="SAM" id="MobiDB-lite"/>
    </source>
</evidence>
<feature type="domain" description="Glycosyl transferase family 4" evidence="4">
    <location>
        <begin position="27"/>
        <end position="192"/>
    </location>
</feature>